<proteinExistence type="predicted"/>
<evidence type="ECO:0000313" key="3">
    <source>
        <dbReference type="Proteomes" id="UP000287972"/>
    </source>
</evidence>
<reference evidence="2 3" key="1">
    <citation type="submission" date="2017-06" db="EMBL/GenBank/DDBJ databases">
        <title>Comparative genomic analysis of Ambrosia Fusariam Clade fungi.</title>
        <authorList>
            <person name="Stajich J.E."/>
            <person name="Carrillo J."/>
            <person name="Kijimoto T."/>
            <person name="Eskalen A."/>
            <person name="O'Donnell K."/>
            <person name="Kasson M."/>
        </authorList>
    </citation>
    <scope>NUCLEOTIDE SEQUENCE [LARGE SCALE GENOMIC DNA]</scope>
    <source>
        <strain evidence="2 3">NRRL62606</strain>
    </source>
</reference>
<evidence type="ECO:0000313" key="2">
    <source>
        <dbReference type="EMBL" id="RSL78628.1"/>
    </source>
</evidence>
<protein>
    <submittedName>
        <fullName evidence="2">Uncharacterized protein</fullName>
    </submittedName>
</protein>
<evidence type="ECO:0000256" key="1">
    <source>
        <dbReference type="SAM" id="MobiDB-lite"/>
    </source>
</evidence>
<keyword evidence="3" id="KW-1185">Reference proteome</keyword>
<feature type="region of interest" description="Disordered" evidence="1">
    <location>
        <begin position="165"/>
        <end position="200"/>
    </location>
</feature>
<sequence length="200" mass="22022">MMRPKVEAALVIASKYEANVGFMPLVTAYVGMKNKGVNMPRNMKNNELIRRRYLVFLNASAMKKDVVLGGRRGLTVKHENPISGTMTNPMIRTDQPNPIDESFNILDKAIGNTTPPIEEPETTIPNAAARFLSKKHTLTPKRSNIGPPMAPAANWMKVDMDPIQATLSADSPRSWHEKKMHAPPAATSQARKPPSGISPE</sequence>
<gene>
    <name evidence="2" type="ORF">CEP51_008045</name>
</gene>
<accession>A0A428RM83</accession>
<organism evidence="2 3">
    <name type="scientific">Fusarium floridanum</name>
    <dbReference type="NCBI Taxonomy" id="1325733"/>
    <lineage>
        <taxon>Eukaryota</taxon>
        <taxon>Fungi</taxon>
        <taxon>Dikarya</taxon>
        <taxon>Ascomycota</taxon>
        <taxon>Pezizomycotina</taxon>
        <taxon>Sordariomycetes</taxon>
        <taxon>Hypocreomycetidae</taxon>
        <taxon>Hypocreales</taxon>
        <taxon>Nectriaceae</taxon>
        <taxon>Fusarium</taxon>
        <taxon>Fusarium solani species complex</taxon>
    </lineage>
</organism>
<dbReference type="Proteomes" id="UP000287972">
    <property type="component" value="Unassembled WGS sequence"/>
</dbReference>
<dbReference type="EMBL" id="NKCL01000201">
    <property type="protein sequence ID" value="RSL78628.1"/>
    <property type="molecule type" value="Genomic_DNA"/>
</dbReference>
<name>A0A428RM83_9HYPO</name>
<comment type="caution">
    <text evidence="2">The sequence shown here is derived from an EMBL/GenBank/DDBJ whole genome shotgun (WGS) entry which is preliminary data.</text>
</comment>
<dbReference type="AlphaFoldDB" id="A0A428RM83"/>